<name>A0A6N9VFL9_STRMI</name>
<evidence type="ECO:0000313" key="5">
    <source>
        <dbReference type="Proteomes" id="UP000471648"/>
    </source>
</evidence>
<reference evidence="3 6" key="2">
    <citation type="submission" date="2024-01" db="EMBL/GenBank/DDBJ databases">
        <title>Metagenomic exploration of the rhizosphere soil microbial community and their significance in facilitating the development of wild simulated ginseng.</title>
        <authorList>
            <person name="Huang J."/>
        </authorList>
    </citation>
    <scope>NUCLEOTIDE SEQUENCE [LARGE SCALE GENOMIC DNA]</scope>
    <source>
        <strain evidence="3 6">WY141</strain>
    </source>
</reference>
<evidence type="ECO:0000313" key="6">
    <source>
        <dbReference type="Proteomes" id="UP001456562"/>
    </source>
</evidence>
<feature type="domain" description="Yeast cell wall synthesis Kre9/Knh1-like N-terminal" evidence="2">
    <location>
        <begin position="48"/>
        <end position="134"/>
    </location>
</feature>
<organism evidence="4 5">
    <name type="scientific">Streptomyces microflavus</name>
    <name type="common">Streptomyces lipmanii</name>
    <dbReference type="NCBI Taxonomy" id="1919"/>
    <lineage>
        <taxon>Bacteria</taxon>
        <taxon>Bacillati</taxon>
        <taxon>Actinomycetota</taxon>
        <taxon>Actinomycetes</taxon>
        <taxon>Kitasatosporales</taxon>
        <taxon>Streptomycetaceae</taxon>
        <taxon>Streptomyces</taxon>
    </lineage>
</organism>
<keyword evidence="1" id="KW-0732">Signal</keyword>
<keyword evidence="6" id="KW-1185">Reference proteome</keyword>
<evidence type="ECO:0000313" key="3">
    <source>
        <dbReference type="EMBL" id="MER0425486.1"/>
    </source>
</evidence>
<evidence type="ECO:0000313" key="4">
    <source>
        <dbReference type="EMBL" id="NEB71660.1"/>
    </source>
</evidence>
<proteinExistence type="predicted"/>
<evidence type="ECO:0000259" key="2">
    <source>
        <dbReference type="Pfam" id="PF10342"/>
    </source>
</evidence>
<reference evidence="4 5" key="1">
    <citation type="submission" date="2020-01" db="EMBL/GenBank/DDBJ databases">
        <title>Insect and environment-associated Actinomycetes.</title>
        <authorList>
            <person name="Currrie C."/>
            <person name="Chevrette M."/>
            <person name="Carlson C."/>
            <person name="Stubbendieck R."/>
            <person name="Wendt-Pienkowski E."/>
        </authorList>
    </citation>
    <scope>NUCLEOTIDE SEQUENCE [LARGE SCALE GENOMIC DNA]</scope>
    <source>
        <strain evidence="4 5">SID14438</strain>
    </source>
</reference>
<dbReference type="Pfam" id="PF10342">
    <property type="entry name" value="Kre9_KNH"/>
    <property type="match status" value="1"/>
</dbReference>
<comment type="caution">
    <text evidence="4">The sequence shown here is derived from an EMBL/GenBank/DDBJ whole genome shotgun (WGS) entry which is preliminary data.</text>
</comment>
<dbReference type="RefSeq" id="WP_164358722.1">
    <property type="nucleotide sequence ID" value="NZ_JAAGME010001361.1"/>
</dbReference>
<sequence>MTDPTPTPGAAEGARAAVRRAAGRINSLLSKPAAAVQLGADSLLVQAPAEGEVWEAGKDHLVRWLLTGPVDPVDIHLVQREGASTVTRAVLAGGLPPHETSVRVSIPADTPAGEYLLLVTSQGLLDAYSRPFSITAA</sequence>
<accession>A0A6N9VFL9</accession>
<gene>
    <name evidence="3" type="ORF">ABR748_14805</name>
    <name evidence="4" type="ORF">G3I39_32025</name>
</gene>
<dbReference type="EMBL" id="JBEJUE010000010">
    <property type="protein sequence ID" value="MER0425486.1"/>
    <property type="molecule type" value="Genomic_DNA"/>
</dbReference>
<dbReference type="Proteomes" id="UP001456562">
    <property type="component" value="Unassembled WGS sequence"/>
</dbReference>
<protein>
    <submittedName>
        <fullName evidence="3">Ser-Thr-rich GPI-anchored membrane family protein</fullName>
    </submittedName>
</protein>
<dbReference type="Proteomes" id="UP000471648">
    <property type="component" value="Unassembled WGS sequence"/>
</dbReference>
<evidence type="ECO:0000256" key="1">
    <source>
        <dbReference type="ARBA" id="ARBA00022729"/>
    </source>
</evidence>
<dbReference type="AlphaFoldDB" id="A0A6N9VFL9"/>
<dbReference type="EMBL" id="JAAGME010001361">
    <property type="protein sequence ID" value="NEB71660.1"/>
    <property type="molecule type" value="Genomic_DNA"/>
</dbReference>
<dbReference type="InterPro" id="IPR018466">
    <property type="entry name" value="Kre9/Knh1-like_N"/>
</dbReference>